<evidence type="ECO:0000313" key="4">
    <source>
        <dbReference type="Proteomes" id="UP000427373"/>
    </source>
</evidence>
<dbReference type="InterPro" id="IPR015943">
    <property type="entry name" value="WD40/YVTN_repeat-like_dom_sf"/>
</dbReference>
<keyword evidence="1" id="KW-0812">Transmembrane</keyword>
<evidence type="ECO:0000313" key="2">
    <source>
        <dbReference type="EMBL" id="MBB5254180.1"/>
    </source>
</evidence>
<keyword evidence="1" id="KW-0472">Membrane</keyword>
<dbReference type="GeneID" id="42800492"/>
<name>A0A650CFC3_SULOH</name>
<accession>A0A650CFC3</accession>
<evidence type="ECO:0000313" key="5">
    <source>
        <dbReference type="Proteomes" id="UP000582213"/>
    </source>
</evidence>
<dbReference type="Gene3D" id="2.130.10.10">
    <property type="entry name" value="YVTN repeat-like/Quinoprotein amine dehydrogenase"/>
    <property type="match status" value="1"/>
</dbReference>
<protein>
    <submittedName>
        <fullName evidence="2">DNA-binding beta-propeller fold protein YncE</fullName>
    </submittedName>
    <submittedName>
        <fullName evidence="3">YncE family protein</fullName>
    </submittedName>
</protein>
<evidence type="ECO:0000256" key="1">
    <source>
        <dbReference type="SAM" id="Phobius"/>
    </source>
</evidence>
<dbReference type="InterPro" id="IPR051200">
    <property type="entry name" value="Host-pathogen_enzymatic-act"/>
</dbReference>
<dbReference type="EMBL" id="CP045484">
    <property type="protein sequence ID" value="QGR16551.1"/>
    <property type="molecule type" value="Genomic_DNA"/>
</dbReference>
<gene>
    <name evidence="3" type="ORF">D1869_04565</name>
    <name evidence="2" type="ORF">HNQ62_001953</name>
</gene>
<reference evidence="3 4" key="1">
    <citation type="submission" date="2019-10" db="EMBL/GenBank/DDBJ databases">
        <title>Genome Sequences from Six Type Strain Members of the Archaeal Family Sulfolobaceae: Acidianus ambivalens, Acidianus infernus, Metallosphaera prunae, Stygiolobus azoricus, Sulfolobus metallicus, and Sulfurisphaera ohwakuensis.</title>
        <authorList>
            <person name="Counts J.A."/>
            <person name="Kelly R.M."/>
        </authorList>
    </citation>
    <scope>NUCLEOTIDE SEQUENCE [LARGE SCALE GENOMIC DNA]</scope>
    <source>
        <strain evidence="3 4">TA-1</strain>
    </source>
</reference>
<proteinExistence type="predicted"/>
<dbReference type="GO" id="GO:0003677">
    <property type="term" value="F:DNA binding"/>
    <property type="evidence" value="ECO:0007669"/>
    <property type="project" value="UniProtKB-KW"/>
</dbReference>
<dbReference type="InterPro" id="IPR011048">
    <property type="entry name" value="Haem_d1_sf"/>
</dbReference>
<keyword evidence="1" id="KW-1133">Transmembrane helix</keyword>
<evidence type="ECO:0000313" key="3">
    <source>
        <dbReference type="EMBL" id="QGR16551.1"/>
    </source>
</evidence>
<dbReference type="PANTHER" id="PTHR47197">
    <property type="entry name" value="PROTEIN NIRF"/>
    <property type="match status" value="1"/>
</dbReference>
<keyword evidence="2" id="KW-0238">DNA-binding</keyword>
<organism evidence="3 4">
    <name type="scientific">Sulfurisphaera ohwakuensis</name>
    <dbReference type="NCBI Taxonomy" id="69656"/>
    <lineage>
        <taxon>Archaea</taxon>
        <taxon>Thermoproteota</taxon>
        <taxon>Thermoprotei</taxon>
        <taxon>Sulfolobales</taxon>
        <taxon>Sulfolobaceae</taxon>
        <taxon>Sulfurisphaera</taxon>
    </lineage>
</organism>
<dbReference type="EMBL" id="JACHFY010000011">
    <property type="protein sequence ID" value="MBB5254180.1"/>
    <property type="molecule type" value="Genomic_DNA"/>
</dbReference>
<dbReference type="AlphaFoldDB" id="A0A650CFC3"/>
<dbReference type="Proteomes" id="UP000582213">
    <property type="component" value="Unassembled WGS sequence"/>
</dbReference>
<dbReference type="RefSeq" id="WP_156014107.1">
    <property type="nucleotide sequence ID" value="NZ_CP045484.1"/>
</dbReference>
<keyword evidence="4" id="KW-1185">Reference proteome</keyword>
<dbReference type="SUPFAM" id="SSF51004">
    <property type="entry name" value="C-terminal (heme d1) domain of cytochrome cd1-nitrite reductase"/>
    <property type="match status" value="1"/>
</dbReference>
<dbReference type="PANTHER" id="PTHR47197:SF3">
    <property type="entry name" value="DIHYDRO-HEME D1 DEHYDROGENASE"/>
    <property type="match status" value="1"/>
</dbReference>
<reference evidence="2 5" key="2">
    <citation type="submission" date="2020-08" db="EMBL/GenBank/DDBJ databases">
        <title>Genomic Encyclopedia of Type Strains, Phase IV (KMG-IV): sequencing the most valuable type-strain genomes for metagenomic binning, comparative biology and taxonomic classification.</title>
        <authorList>
            <person name="Goeker M."/>
        </authorList>
    </citation>
    <scope>NUCLEOTIDE SEQUENCE [LARGE SCALE GENOMIC DNA]</scope>
    <source>
        <strain evidence="2 5">DSM 12421</strain>
    </source>
</reference>
<sequence>MKKRSKLERGMSYKILLLVGIVVILLIGIGAAYIMMKSPSTTTSITTSSPSSSATVSSSSAPNNNFYLLVFTQKGIVQAINPFTQTSNFLGFQHVVNISTSVPQQVYYWDEVPAGEMFNASYIVIPVNNGSVYIINPTTLKVVETLSVGNSVGFIGVAYSPNQQYVAIADGPSGVVEIINLKNLQVVWKDTFVSPTGKTYYPCDVRWTPNGEYLIVPMRFNNTVDLISASNGSVVKMVVASLGSQPYMVSPNMQGTMVAVEYAGNDSVGFYSLPNLQYMGMVQMPSGITPQRGVFTPNGQYYLEAPANKNEVVVISTSNFQITQTISLPSINPQGLADIGITPGESYAYVVMHGSVSSGGMIVLINLQTLSVAYEVPLTTAPAFILPVSVSTATYLVDNVLLPPITGLHC</sequence>
<dbReference type="OrthoDB" id="34094at2157"/>
<dbReference type="Proteomes" id="UP000427373">
    <property type="component" value="Chromosome"/>
</dbReference>
<feature type="transmembrane region" description="Helical" evidence="1">
    <location>
        <begin position="12"/>
        <end position="36"/>
    </location>
</feature>
<dbReference type="KEGG" id="soh:D1869_04565"/>